<comment type="caution">
    <text evidence="1">The sequence shown here is derived from an EMBL/GenBank/DDBJ whole genome shotgun (WGS) entry which is preliminary data.</text>
</comment>
<sequence>MKKTEFEKWCESFSIKQVLKRFGITALPGDRVVLKNFYLGEQTIRIAEDDRHYFNVYGVGCSDEF</sequence>
<dbReference type="EMBL" id="JARVCO010000010">
    <property type="protein sequence ID" value="MDZ8119526.1"/>
    <property type="molecule type" value="Genomic_DNA"/>
</dbReference>
<protein>
    <submittedName>
        <fullName evidence="1">Uncharacterized protein</fullName>
    </submittedName>
</protein>
<name>A0ABU5MZA6_9BACT</name>
<gene>
    <name evidence="1" type="ORF">P9H32_12910</name>
</gene>
<organism evidence="1 2">
    <name type="scientific">Pontiella agarivorans</name>
    <dbReference type="NCBI Taxonomy" id="3038953"/>
    <lineage>
        <taxon>Bacteria</taxon>
        <taxon>Pseudomonadati</taxon>
        <taxon>Kiritimatiellota</taxon>
        <taxon>Kiritimatiellia</taxon>
        <taxon>Kiritimatiellales</taxon>
        <taxon>Pontiellaceae</taxon>
        <taxon>Pontiella</taxon>
    </lineage>
</organism>
<keyword evidence="2" id="KW-1185">Reference proteome</keyword>
<evidence type="ECO:0000313" key="1">
    <source>
        <dbReference type="EMBL" id="MDZ8119526.1"/>
    </source>
</evidence>
<reference evidence="1 2" key="1">
    <citation type="journal article" date="2024" name="Appl. Environ. Microbiol.">
        <title>Pontiella agarivorans sp. nov., a novel marine anaerobic bacterium capable of degrading macroalgal polysaccharides and fixing nitrogen.</title>
        <authorList>
            <person name="Liu N."/>
            <person name="Kivenson V."/>
            <person name="Peng X."/>
            <person name="Cui Z."/>
            <person name="Lankiewicz T.S."/>
            <person name="Gosselin K.M."/>
            <person name="English C.J."/>
            <person name="Blair E.M."/>
            <person name="O'Malley M.A."/>
            <person name="Valentine D.L."/>
        </authorList>
    </citation>
    <scope>NUCLEOTIDE SEQUENCE [LARGE SCALE GENOMIC DNA]</scope>
    <source>
        <strain evidence="1 2">NLcol2</strain>
    </source>
</reference>
<evidence type="ECO:0000313" key="2">
    <source>
        <dbReference type="Proteomes" id="UP001290861"/>
    </source>
</evidence>
<accession>A0ABU5MZA6</accession>
<dbReference type="Proteomes" id="UP001290861">
    <property type="component" value="Unassembled WGS sequence"/>
</dbReference>
<proteinExistence type="predicted"/>